<evidence type="ECO:0000256" key="1">
    <source>
        <dbReference type="SAM" id="MobiDB-lite"/>
    </source>
</evidence>
<proteinExistence type="predicted"/>
<comment type="caution">
    <text evidence="3">The sequence shown here is derived from an EMBL/GenBank/DDBJ whole genome shotgun (WGS) entry which is preliminary data.</text>
</comment>
<dbReference type="GO" id="GO:0016747">
    <property type="term" value="F:acyltransferase activity, transferring groups other than amino-acyl groups"/>
    <property type="evidence" value="ECO:0007669"/>
    <property type="project" value="InterPro"/>
</dbReference>
<gene>
    <name evidence="3" type="ORF">GX50_07098</name>
</gene>
<feature type="region of interest" description="Disordered" evidence="1">
    <location>
        <begin position="252"/>
        <end position="275"/>
    </location>
</feature>
<dbReference type="InterPro" id="IPR052523">
    <property type="entry name" value="Trichothecene_AcTrans"/>
</dbReference>
<evidence type="ECO:0000313" key="4">
    <source>
        <dbReference type="Proteomes" id="UP000226031"/>
    </source>
</evidence>
<dbReference type="Proteomes" id="UP000226031">
    <property type="component" value="Unassembled WGS sequence"/>
</dbReference>
<name>A0A2B7Z9R1_9EURO</name>
<feature type="compositionally biased region" description="Basic and acidic residues" evidence="1">
    <location>
        <begin position="252"/>
        <end position="262"/>
    </location>
</feature>
<dbReference type="InterPro" id="IPR016181">
    <property type="entry name" value="Acyl_CoA_acyltransferase"/>
</dbReference>
<dbReference type="SUPFAM" id="SSF55729">
    <property type="entry name" value="Acyl-CoA N-acyltransferases (Nat)"/>
    <property type="match status" value="1"/>
</dbReference>
<dbReference type="STRING" id="73230.A0A2B7Z9R1"/>
<dbReference type="PROSITE" id="PS51186">
    <property type="entry name" value="GNAT"/>
    <property type="match status" value="1"/>
</dbReference>
<sequence length="275" mass="31322">MHIRPLVAADIPDVASAVADAMLDDEVWEYLAPNRLKNYSQYRAGFLRRIKERFSTPGWVLYVAVTDPEDEIEGVQVQGHRQGDGQGGKVVGYGAWERVGNSPAARRWKEKKETLGWWLERRLLNIEGRYADIFGPNNALEKSSVQAYISATIGNFPSDIFPELWYLGMLAIHPNYQRRGVGKMLVQWGIEQGKAENVPVGLEPSLRGAGLYKKLGFRDLGKIELMGKEWVAMMLWEPPGLSVDESWFERATEAERKKEEEKKKKKNMNKTENNP</sequence>
<dbReference type="Gene3D" id="3.40.630.30">
    <property type="match status" value="1"/>
</dbReference>
<dbReference type="VEuPathDB" id="FungiDB:EMCG_08467"/>
<dbReference type="PANTHER" id="PTHR42791">
    <property type="entry name" value="GNAT FAMILY ACETYLTRANSFERASE"/>
    <property type="match status" value="1"/>
</dbReference>
<organism evidence="3 4">
    <name type="scientific">[Emmonsia] crescens</name>
    <dbReference type="NCBI Taxonomy" id="73230"/>
    <lineage>
        <taxon>Eukaryota</taxon>
        <taxon>Fungi</taxon>
        <taxon>Dikarya</taxon>
        <taxon>Ascomycota</taxon>
        <taxon>Pezizomycotina</taxon>
        <taxon>Eurotiomycetes</taxon>
        <taxon>Eurotiomycetidae</taxon>
        <taxon>Onygenales</taxon>
        <taxon>Ajellomycetaceae</taxon>
        <taxon>Emergomyces</taxon>
    </lineage>
</organism>
<feature type="domain" description="N-acetyltransferase" evidence="2">
    <location>
        <begin position="160"/>
        <end position="238"/>
    </location>
</feature>
<protein>
    <recommendedName>
        <fullName evidence="2">N-acetyltransferase domain-containing protein</fullName>
    </recommendedName>
</protein>
<accession>A0A2B7Z9R1</accession>
<keyword evidence="4" id="KW-1185">Reference proteome</keyword>
<reference evidence="3 4" key="1">
    <citation type="submission" date="2017-10" db="EMBL/GenBank/DDBJ databases">
        <title>Comparative genomics in systemic dimorphic fungi from Ajellomycetaceae.</title>
        <authorList>
            <person name="Munoz J.F."/>
            <person name="Mcewen J.G."/>
            <person name="Clay O.K."/>
            <person name="Cuomo C.A."/>
        </authorList>
    </citation>
    <scope>NUCLEOTIDE SEQUENCE [LARGE SCALE GENOMIC DNA]</scope>
    <source>
        <strain evidence="3 4">UAMH4076</strain>
    </source>
</reference>
<dbReference type="InterPro" id="IPR000182">
    <property type="entry name" value="GNAT_dom"/>
</dbReference>
<evidence type="ECO:0000259" key="2">
    <source>
        <dbReference type="PROSITE" id="PS51186"/>
    </source>
</evidence>
<dbReference type="EMBL" id="PDND01000190">
    <property type="protein sequence ID" value="PGH30121.1"/>
    <property type="molecule type" value="Genomic_DNA"/>
</dbReference>
<dbReference type="PANTHER" id="PTHR42791:SF1">
    <property type="entry name" value="N-ACETYLTRANSFERASE DOMAIN-CONTAINING PROTEIN"/>
    <property type="match status" value="1"/>
</dbReference>
<dbReference type="Pfam" id="PF00583">
    <property type="entry name" value="Acetyltransf_1"/>
    <property type="match status" value="1"/>
</dbReference>
<dbReference type="CDD" id="cd04301">
    <property type="entry name" value="NAT_SF"/>
    <property type="match status" value="1"/>
</dbReference>
<evidence type="ECO:0000313" key="3">
    <source>
        <dbReference type="EMBL" id="PGH30121.1"/>
    </source>
</evidence>
<dbReference type="AlphaFoldDB" id="A0A2B7Z9R1"/>